<dbReference type="InterPro" id="IPR016181">
    <property type="entry name" value="Acyl_CoA_acyltransferase"/>
</dbReference>
<dbReference type="Proteomes" id="UP000317176">
    <property type="component" value="Unassembled WGS sequence"/>
</dbReference>
<dbReference type="OrthoDB" id="3773784at2"/>
<protein>
    <submittedName>
        <fullName evidence="2">Acetyltransferase (GNAT) family protein</fullName>
    </submittedName>
</protein>
<dbReference type="Pfam" id="PF13480">
    <property type="entry name" value="Acetyltransf_6"/>
    <property type="match status" value="1"/>
</dbReference>
<dbReference type="RefSeq" id="WP_158644777.1">
    <property type="nucleotide sequence ID" value="NZ_CP088014.1"/>
</dbReference>
<reference evidence="2 3" key="1">
    <citation type="journal article" date="2015" name="Stand. Genomic Sci.">
        <title>Genomic Encyclopedia of Bacterial and Archaeal Type Strains, Phase III: the genomes of soil and plant-associated and newly described type strains.</title>
        <authorList>
            <person name="Whitman W.B."/>
            <person name="Woyke T."/>
            <person name="Klenk H.P."/>
            <person name="Zhou Y."/>
            <person name="Lilburn T.G."/>
            <person name="Beck B.J."/>
            <person name="De Vos P."/>
            <person name="Vandamme P."/>
            <person name="Eisen J.A."/>
            <person name="Garrity G."/>
            <person name="Hugenholtz P."/>
            <person name="Kyrpides N.C."/>
        </authorList>
    </citation>
    <scope>NUCLEOTIDE SEQUENCE [LARGE SCALE GENOMIC DNA]</scope>
    <source>
        <strain evidence="2 3">CGMCC 1.10947</strain>
    </source>
</reference>
<name>A0A562KZ97_9BRAD</name>
<dbReference type="InterPro" id="IPR038740">
    <property type="entry name" value="BioF2-like_GNAT_dom"/>
</dbReference>
<comment type="caution">
    <text evidence="2">The sequence shown here is derived from an EMBL/GenBank/DDBJ whole genome shotgun (WGS) entry which is preliminary data.</text>
</comment>
<sequence length="396" mass="44344">MNEITARHHVRVVRTRSEIESLREFWNSCNPPRDADIDFFQFILEIYPQVQRPHIVVLYGEGLPTALLVGRLEASPVPVKLGYFALPVPELRVLQIVHGGWLGEISEQNARMLTESIMQSLAAGEADAASFHSPDVNSPLVKYARGLPTWWCADHLINPQAHRLCELPEKAGSFLAGLPKKGRYNQRKRAESIACDFSDSRIERFGSPADVDQLMRDAETVAAKSYQRGLGVGFSESPVIRSRLRFEASKGWLRGYILYLNGQPVALWIGSLRNGVFLSEYVSYDPAYAKYGPGLHLILSVLEELQASPSRPVRLVDFGIGDATYKELLANLSRQESTVYIFAPRLKAVCINLLRTSIGRLNRLAKSLLRSSWLAGIKRKWRTGVSSQPSYRAPPS</sequence>
<dbReference type="AlphaFoldDB" id="A0A562KZ97"/>
<keyword evidence="2" id="KW-0808">Transferase</keyword>
<dbReference type="SUPFAM" id="SSF55729">
    <property type="entry name" value="Acyl-CoA N-acyltransferases (Nat)"/>
    <property type="match status" value="1"/>
</dbReference>
<feature type="domain" description="BioF2-like acetyltransferase" evidence="1">
    <location>
        <begin position="183"/>
        <end position="327"/>
    </location>
</feature>
<keyword evidence="3" id="KW-1185">Reference proteome</keyword>
<proteinExistence type="predicted"/>
<evidence type="ECO:0000313" key="3">
    <source>
        <dbReference type="Proteomes" id="UP000317176"/>
    </source>
</evidence>
<accession>A0A562KZ97</accession>
<gene>
    <name evidence="2" type="ORF">IQ17_04691</name>
</gene>
<dbReference type="GO" id="GO:0016740">
    <property type="term" value="F:transferase activity"/>
    <property type="evidence" value="ECO:0007669"/>
    <property type="project" value="UniProtKB-KW"/>
</dbReference>
<organism evidence="2 3">
    <name type="scientific">Bradyrhizobium daqingense</name>
    <dbReference type="NCBI Taxonomy" id="993502"/>
    <lineage>
        <taxon>Bacteria</taxon>
        <taxon>Pseudomonadati</taxon>
        <taxon>Pseudomonadota</taxon>
        <taxon>Alphaproteobacteria</taxon>
        <taxon>Hyphomicrobiales</taxon>
        <taxon>Nitrobacteraceae</taxon>
        <taxon>Bradyrhizobium</taxon>
    </lineage>
</organism>
<evidence type="ECO:0000313" key="2">
    <source>
        <dbReference type="EMBL" id="TWI00688.1"/>
    </source>
</evidence>
<evidence type="ECO:0000259" key="1">
    <source>
        <dbReference type="Pfam" id="PF13480"/>
    </source>
</evidence>
<dbReference type="EMBL" id="VLKL01000014">
    <property type="protein sequence ID" value="TWI00688.1"/>
    <property type="molecule type" value="Genomic_DNA"/>
</dbReference>